<reference evidence="4" key="1">
    <citation type="submission" date="2021-03" db="EMBL/GenBank/DDBJ databases">
        <title>Antimicrobial resistance genes in bacteria isolated from Japanese honey, and their potential for conferring macrolide and lincosamide resistance in the American foulbrood pathogen Paenibacillus larvae.</title>
        <authorList>
            <person name="Okamoto M."/>
            <person name="Kumagai M."/>
            <person name="Kanamori H."/>
            <person name="Takamatsu D."/>
        </authorList>
    </citation>
    <scope>NUCLEOTIDE SEQUENCE</scope>
    <source>
        <strain evidence="4">J27TS8</strain>
    </source>
</reference>
<sequence length="162" mass="18453">MQKKFIGFMAFFMIAILLTACSEEKNEENELPILDVKLTVAPEKAEPGELVTIEAKVTYGDEDVTDANEVTFEIWRAHDEEHEKVEIEHAEKGIYRLEKTFSEEGTYYVISHVTARDMHNMPKKEFVIGEASEPEESPSSTHMNHSEDEHSADHSEDGHEGE</sequence>
<evidence type="ECO:0000313" key="5">
    <source>
        <dbReference type="Proteomes" id="UP000682111"/>
    </source>
</evidence>
<organism evidence="4 5">
    <name type="scientific">Robertmurraya siralis</name>
    <dbReference type="NCBI Taxonomy" id="77777"/>
    <lineage>
        <taxon>Bacteria</taxon>
        <taxon>Bacillati</taxon>
        <taxon>Bacillota</taxon>
        <taxon>Bacilli</taxon>
        <taxon>Bacillales</taxon>
        <taxon>Bacillaceae</taxon>
        <taxon>Robertmurraya</taxon>
    </lineage>
</organism>
<evidence type="ECO:0000256" key="1">
    <source>
        <dbReference type="SAM" id="MobiDB-lite"/>
    </source>
</evidence>
<dbReference type="RefSeq" id="WP_212933267.1">
    <property type="nucleotide sequence ID" value="NZ_BORC01000001.1"/>
</dbReference>
<dbReference type="EMBL" id="BORC01000001">
    <property type="protein sequence ID" value="GIN60902.1"/>
    <property type="molecule type" value="Genomic_DNA"/>
</dbReference>
<dbReference type="Pfam" id="PF13115">
    <property type="entry name" value="YtkA"/>
    <property type="match status" value="1"/>
</dbReference>
<dbReference type="PROSITE" id="PS51257">
    <property type="entry name" value="PROKAR_LIPOPROTEIN"/>
    <property type="match status" value="1"/>
</dbReference>
<protein>
    <recommendedName>
        <fullName evidence="3">YtkA-like domain-containing protein</fullName>
    </recommendedName>
</protein>
<dbReference type="AlphaFoldDB" id="A0A919WFL6"/>
<dbReference type="Gene3D" id="2.60.40.60">
    <property type="entry name" value="Cadherins"/>
    <property type="match status" value="1"/>
</dbReference>
<dbReference type="InterPro" id="IPR032693">
    <property type="entry name" value="YtkA-like_dom"/>
</dbReference>
<proteinExistence type="predicted"/>
<keyword evidence="5" id="KW-1185">Reference proteome</keyword>
<evidence type="ECO:0000313" key="4">
    <source>
        <dbReference type="EMBL" id="GIN60902.1"/>
    </source>
</evidence>
<accession>A0A919WFL6</accession>
<feature type="compositionally biased region" description="Basic and acidic residues" evidence="1">
    <location>
        <begin position="144"/>
        <end position="162"/>
    </location>
</feature>
<evidence type="ECO:0000259" key="3">
    <source>
        <dbReference type="Pfam" id="PF13115"/>
    </source>
</evidence>
<gene>
    <name evidence="4" type="primary">ytkA</name>
    <name evidence="4" type="ORF">J27TS8_08950</name>
</gene>
<keyword evidence="2" id="KW-0732">Signal</keyword>
<name>A0A919WFL6_9BACI</name>
<feature type="domain" description="YtkA-like" evidence="3">
    <location>
        <begin position="34"/>
        <end position="112"/>
    </location>
</feature>
<feature type="chain" id="PRO_5039587872" description="YtkA-like domain-containing protein" evidence="2">
    <location>
        <begin position="23"/>
        <end position="162"/>
    </location>
</feature>
<comment type="caution">
    <text evidence="4">The sequence shown here is derived from an EMBL/GenBank/DDBJ whole genome shotgun (WGS) entry which is preliminary data.</text>
</comment>
<evidence type="ECO:0000256" key="2">
    <source>
        <dbReference type="SAM" id="SignalP"/>
    </source>
</evidence>
<feature type="region of interest" description="Disordered" evidence="1">
    <location>
        <begin position="127"/>
        <end position="162"/>
    </location>
</feature>
<feature type="signal peptide" evidence="2">
    <location>
        <begin position="1"/>
        <end position="22"/>
    </location>
</feature>
<dbReference type="Proteomes" id="UP000682111">
    <property type="component" value="Unassembled WGS sequence"/>
</dbReference>